<organism evidence="8 9">
    <name type="scientific">Dokdonella immobilis</name>
    <dbReference type="NCBI Taxonomy" id="578942"/>
    <lineage>
        <taxon>Bacteria</taxon>
        <taxon>Pseudomonadati</taxon>
        <taxon>Pseudomonadota</taxon>
        <taxon>Gammaproteobacteria</taxon>
        <taxon>Lysobacterales</taxon>
        <taxon>Rhodanobacteraceae</taxon>
        <taxon>Dokdonella</taxon>
    </lineage>
</organism>
<evidence type="ECO:0000256" key="1">
    <source>
        <dbReference type="ARBA" id="ARBA00004651"/>
    </source>
</evidence>
<protein>
    <submittedName>
        <fullName evidence="8">Phosphoglycerol transferase MdoB</fullName>
    </submittedName>
</protein>
<name>A0A1I4Y2X8_9GAMM</name>
<accession>A0A1I4Y2X8</accession>
<feature type="transmembrane region" description="Helical" evidence="6">
    <location>
        <begin position="61"/>
        <end position="81"/>
    </location>
</feature>
<dbReference type="Pfam" id="PF00884">
    <property type="entry name" value="Sulfatase"/>
    <property type="match status" value="1"/>
</dbReference>
<feature type="transmembrane region" description="Helical" evidence="6">
    <location>
        <begin position="144"/>
        <end position="165"/>
    </location>
</feature>
<reference evidence="8 9" key="1">
    <citation type="submission" date="2016-10" db="EMBL/GenBank/DDBJ databases">
        <authorList>
            <person name="de Groot N.N."/>
        </authorList>
    </citation>
    <scope>NUCLEOTIDE SEQUENCE [LARGE SCALE GENOMIC DNA]</scope>
    <source>
        <strain evidence="8 9">CGMCC 1.7659</strain>
    </source>
</reference>
<dbReference type="EMBL" id="FOVF01000014">
    <property type="protein sequence ID" value="SFN32397.1"/>
    <property type="molecule type" value="Genomic_DNA"/>
</dbReference>
<keyword evidence="2" id="KW-1003">Cell membrane</keyword>
<dbReference type="Proteomes" id="UP000198575">
    <property type="component" value="Unassembled WGS sequence"/>
</dbReference>
<evidence type="ECO:0000256" key="4">
    <source>
        <dbReference type="ARBA" id="ARBA00022989"/>
    </source>
</evidence>
<dbReference type="PANTHER" id="PTHR47371">
    <property type="entry name" value="LIPOTEICHOIC ACID SYNTHASE"/>
    <property type="match status" value="1"/>
</dbReference>
<keyword evidence="3 6" id="KW-0812">Transmembrane</keyword>
<dbReference type="STRING" id="578942.SAMN05216289_11460"/>
<dbReference type="InterPro" id="IPR050448">
    <property type="entry name" value="OpgB/LTA_synthase_biosynth"/>
</dbReference>
<dbReference type="PANTHER" id="PTHR47371:SF3">
    <property type="entry name" value="PHOSPHOGLYCEROL TRANSFERASE I"/>
    <property type="match status" value="1"/>
</dbReference>
<comment type="subcellular location">
    <subcellularLocation>
        <location evidence="1">Cell membrane</location>
        <topology evidence="1">Multi-pass membrane protein</topology>
    </subcellularLocation>
</comment>
<evidence type="ECO:0000256" key="3">
    <source>
        <dbReference type="ARBA" id="ARBA00022692"/>
    </source>
</evidence>
<dbReference type="RefSeq" id="WP_175498029.1">
    <property type="nucleotide sequence ID" value="NZ_FOVF01000014.1"/>
</dbReference>
<dbReference type="AlphaFoldDB" id="A0A1I4Y2X8"/>
<gene>
    <name evidence="8" type="ORF">SAMN05216289_11460</name>
</gene>
<sequence length="600" mass="66024">MLPIIWLLLVVVIFSVAASWLDPALAWPWLGPVQPSWELIALNILPFVLIVLALCALTRRVVLSSWLGMLLLVATYAANAIKLEQLEMPLLPGDFHFLEELGSAWPLFSHYLGASLLPIAVALGLVAVTIGLCREAPWPAMRGWTRAATGLAVIALGVGLLQGWAPMRAAYSADRLQFEPWSVVDSAKKAGMVGNLVLYNWELAKRQELHPDRAAAADLLTENAEALRARLLPNASSLAMPSGIQPDIVIVQSESLFDPVRLRGAPANTYLPNFHRLAKRGLSGNMKVPTYAGGTIRTEFEVLTGLALEFFPGVQYPYFEIADKPIPGIVRTLSRQGYRTTAIHPNSGVFWNRNQAYRQIGFDTFVDGREFSKESIVGLFTGDAALTDRVLSQLDQDGPPQLIFAVTMENHGPFDWRPGLDAKRMAALKTPPGLDEGGEYWMRNYLYLLEDADHELGRLADALQKRNRRTLLLFYGDHLPALPPVYQEIGFADGKGPKAQPVPWLLLDNGRSLARMPQMDTTSWLLPSILLETAGISGDRYFTTLGALRDSMPKQFAALSEPLPSNLRALGQLRFRGELEPLIDGALNGPVGDWDTAIAP</sequence>
<feature type="transmembrane region" description="Helical" evidence="6">
    <location>
        <begin position="111"/>
        <end position="132"/>
    </location>
</feature>
<evidence type="ECO:0000313" key="8">
    <source>
        <dbReference type="EMBL" id="SFN32397.1"/>
    </source>
</evidence>
<dbReference type="SUPFAM" id="SSF53649">
    <property type="entry name" value="Alkaline phosphatase-like"/>
    <property type="match status" value="1"/>
</dbReference>
<evidence type="ECO:0000256" key="2">
    <source>
        <dbReference type="ARBA" id="ARBA00022475"/>
    </source>
</evidence>
<keyword evidence="8" id="KW-0808">Transferase</keyword>
<dbReference type="InterPro" id="IPR017850">
    <property type="entry name" value="Alkaline_phosphatase_core_sf"/>
</dbReference>
<keyword evidence="5 6" id="KW-0472">Membrane</keyword>
<evidence type="ECO:0000256" key="5">
    <source>
        <dbReference type="ARBA" id="ARBA00023136"/>
    </source>
</evidence>
<dbReference type="Gene3D" id="3.40.720.10">
    <property type="entry name" value="Alkaline Phosphatase, subunit A"/>
    <property type="match status" value="1"/>
</dbReference>
<evidence type="ECO:0000259" key="7">
    <source>
        <dbReference type="Pfam" id="PF00884"/>
    </source>
</evidence>
<feature type="domain" description="Sulfatase N-terminal" evidence="7">
    <location>
        <begin position="246"/>
        <end position="522"/>
    </location>
</feature>
<dbReference type="InterPro" id="IPR000917">
    <property type="entry name" value="Sulfatase_N"/>
</dbReference>
<keyword evidence="9" id="KW-1185">Reference proteome</keyword>
<dbReference type="GO" id="GO:0016740">
    <property type="term" value="F:transferase activity"/>
    <property type="evidence" value="ECO:0007669"/>
    <property type="project" value="UniProtKB-KW"/>
</dbReference>
<proteinExistence type="predicted"/>
<dbReference type="CDD" id="cd16015">
    <property type="entry name" value="LTA_synthase"/>
    <property type="match status" value="1"/>
</dbReference>
<evidence type="ECO:0000256" key="6">
    <source>
        <dbReference type="SAM" id="Phobius"/>
    </source>
</evidence>
<dbReference type="GO" id="GO:0005886">
    <property type="term" value="C:plasma membrane"/>
    <property type="evidence" value="ECO:0007669"/>
    <property type="project" value="UniProtKB-SubCell"/>
</dbReference>
<evidence type="ECO:0000313" key="9">
    <source>
        <dbReference type="Proteomes" id="UP000198575"/>
    </source>
</evidence>
<keyword evidence="4 6" id="KW-1133">Transmembrane helix</keyword>
<feature type="transmembrane region" description="Helical" evidence="6">
    <location>
        <begin position="36"/>
        <end position="54"/>
    </location>
</feature>